<dbReference type="STRING" id="408015.SXIM_14830"/>
<dbReference type="PATRIC" id="fig|408015.6.peg.1519"/>
<dbReference type="KEGG" id="sxi:SXIM_14830"/>
<accession>A0A0F7FS76</accession>
<feature type="compositionally biased region" description="Basic residues" evidence="1">
    <location>
        <begin position="12"/>
        <end position="24"/>
    </location>
</feature>
<protein>
    <submittedName>
        <fullName evidence="2">Uncharacterized protein</fullName>
    </submittedName>
</protein>
<feature type="region of interest" description="Disordered" evidence="1">
    <location>
        <begin position="1"/>
        <end position="43"/>
    </location>
</feature>
<dbReference type="Proteomes" id="UP000034034">
    <property type="component" value="Chromosome"/>
</dbReference>
<dbReference type="EMBL" id="CP009922">
    <property type="protein sequence ID" value="AKG42867.1"/>
    <property type="molecule type" value="Genomic_DNA"/>
</dbReference>
<proteinExistence type="predicted"/>
<keyword evidence="3" id="KW-1185">Reference proteome</keyword>
<feature type="compositionally biased region" description="Low complexity" evidence="1">
    <location>
        <begin position="25"/>
        <end position="34"/>
    </location>
</feature>
<organism evidence="2 3">
    <name type="scientific">Streptomyces xiamenensis</name>
    <dbReference type="NCBI Taxonomy" id="408015"/>
    <lineage>
        <taxon>Bacteria</taxon>
        <taxon>Bacillati</taxon>
        <taxon>Actinomycetota</taxon>
        <taxon>Actinomycetes</taxon>
        <taxon>Kitasatosporales</taxon>
        <taxon>Streptomycetaceae</taxon>
        <taxon>Streptomyces</taxon>
    </lineage>
</organism>
<evidence type="ECO:0000313" key="3">
    <source>
        <dbReference type="Proteomes" id="UP000034034"/>
    </source>
</evidence>
<sequence length="43" mass="4678">MPPMAPPERPPGHRRRPVRVRGAARGHAVGMRRVLAAVGRRSG</sequence>
<name>A0A0F7FS76_9ACTN</name>
<evidence type="ECO:0000256" key="1">
    <source>
        <dbReference type="SAM" id="MobiDB-lite"/>
    </source>
</evidence>
<gene>
    <name evidence="2" type="ORF">SXIM_14830</name>
</gene>
<dbReference type="HOGENOM" id="CLU_3240501_0_0_11"/>
<reference evidence="2" key="1">
    <citation type="submission" date="2019-08" db="EMBL/GenBank/DDBJ databases">
        <title>Complete genome sequence of a mangrove-derived Streptomyces xiamenensis.</title>
        <authorList>
            <person name="Xu J."/>
        </authorList>
    </citation>
    <scope>NUCLEOTIDE SEQUENCE</scope>
    <source>
        <strain evidence="2">318</strain>
    </source>
</reference>
<evidence type="ECO:0000313" key="2">
    <source>
        <dbReference type="EMBL" id="AKG42867.1"/>
    </source>
</evidence>
<dbReference type="AlphaFoldDB" id="A0A0F7FS76"/>